<evidence type="ECO:0000259" key="1">
    <source>
        <dbReference type="Pfam" id="PF03108"/>
    </source>
</evidence>
<gene>
    <name evidence="2" type="ORF">Ddye_015367</name>
</gene>
<evidence type="ECO:0000313" key="3">
    <source>
        <dbReference type="Proteomes" id="UP001280121"/>
    </source>
</evidence>
<reference evidence="2" key="1">
    <citation type="journal article" date="2023" name="Plant J.">
        <title>Genome sequences and population genomics provide insights into the demographic history, inbreeding, and mutation load of two 'living fossil' tree species of Dipteronia.</title>
        <authorList>
            <person name="Feng Y."/>
            <person name="Comes H.P."/>
            <person name="Chen J."/>
            <person name="Zhu S."/>
            <person name="Lu R."/>
            <person name="Zhang X."/>
            <person name="Li P."/>
            <person name="Qiu J."/>
            <person name="Olsen K.M."/>
            <person name="Qiu Y."/>
        </authorList>
    </citation>
    <scope>NUCLEOTIDE SEQUENCE</scope>
    <source>
        <strain evidence="2">KIB01</strain>
    </source>
</reference>
<name>A0AAD9U5E3_9ROSI</name>
<protein>
    <recommendedName>
        <fullName evidence="1">Transposase MuDR plant domain-containing protein</fullName>
    </recommendedName>
</protein>
<feature type="domain" description="Transposase MuDR plant" evidence="1">
    <location>
        <begin position="2"/>
        <end position="60"/>
    </location>
</feature>
<proteinExistence type="predicted"/>
<dbReference type="EMBL" id="JANJYI010000005">
    <property type="protein sequence ID" value="KAK2647878.1"/>
    <property type="molecule type" value="Genomic_DNA"/>
</dbReference>
<dbReference type="Proteomes" id="UP001280121">
    <property type="component" value="Unassembled WGS sequence"/>
</dbReference>
<comment type="caution">
    <text evidence="2">The sequence shown here is derived from an EMBL/GenBank/DDBJ whole genome shotgun (WGS) entry which is preliminary data.</text>
</comment>
<dbReference type="InterPro" id="IPR004332">
    <property type="entry name" value="Transposase_MuDR"/>
</dbReference>
<organism evidence="2 3">
    <name type="scientific">Dipteronia dyeriana</name>
    <dbReference type="NCBI Taxonomy" id="168575"/>
    <lineage>
        <taxon>Eukaryota</taxon>
        <taxon>Viridiplantae</taxon>
        <taxon>Streptophyta</taxon>
        <taxon>Embryophyta</taxon>
        <taxon>Tracheophyta</taxon>
        <taxon>Spermatophyta</taxon>
        <taxon>Magnoliopsida</taxon>
        <taxon>eudicotyledons</taxon>
        <taxon>Gunneridae</taxon>
        <taxon>Pentapetalae</taxon>
        <taxon>rosids</taxon>
        <taxon>malvids</taxon>
        <taxon>Sapindales</taxon>
        <taxon>Sapindaceae</taxon>
        <taxon>Hippocastanoideae</taxon>
        <taxon>Acereae</taxon>
        <taxon>Dipteronia</taxon>
    </lineage>
</organism>
<dbReference type="AlphaFoldDB" id="A0AAD9U5E3"/>
<evidence type="ECO:0000313" key="2">
    <source>
        <dbReference type="EMBL" id="KAK2647878.1"/>
    </source>
</evidence>
<dbReference type="Pfam" id="PF03108">
    <property type="entry name" value="DBD_Tnp_Mut"/>
    <property type="match status" value="1"/>
</dbReference>
<keyword evidence="3" id="KW-1185">Reference proteome</keyword>
<accession>A0AAD9U5E3</accession>
<sequence length="90" mass="10470">MEFGSADLFRKAIRAHAVKHMRAVKFKKNDANRVMAVYEGKGCKWFVYASWLGDRKAFKIKSLVDEQICVMSFKNKFVNSKMINEKYVGQ</sequence>